<keyword evidence="2" id="KW-1185">Reference proteome</keyword>
<gene>
    <name evidence="1" type="ORF">MRB53_034568</name>
</gene>
<proteinExistence type="predicted"/>
<dbReference type="Proteomes" id="UP001234297">
    <property type="component" value="Chromosome 12"/>
</dbReference>
<evidence type="ECO:0000313" key="2">
    <source>
        <dbReference type="Proteomes" id="UP001234297"/>
    </source>
</evidence>
<name>A0ACC2K252_PERAE</name>
<reference evidence="1 2" key="1">
    <citation type="journal article" date="2022" name="Hortic Res">
        <title>A haplotype resolved chromosomal level avocado genome allows analysis of novel avocado genes.</title>
        <authorList>
            <person name="Nath O."/>
            <person name="Fletcher S.J."/>
            <person name="Hayward A."/>
            <person name="Shaw L.M."/>
            <person name="Masouleh A.K."/>
            <person name="Furtado A."/>
            <person name="Henry R.J."/>
            <person name="Mitter N."/>
        </authorList>
    </citation>
    <scope>NUCLEOTIDE SEQUENCE [LARGE SCALE GENOMIC DNA]</scope>
    <source>
        <strain evidence="2">cv. Hass</strain>
    </source>
</reference>
<protein>
    <submittedName>
        <fullName evidence="1">Uncharacterized protein</fullName>
    </submittedName>
</protein>
<organism evidence="1 2">
    <name type="scientific">Persea americana</name>
    <name type="common">Avocado</name>
    <dbReference type="NCBI Taxonomy" id="3435"/>
    <lineage>
        <taxon>Eukaryota</taxon>
        <taxon>Viridiplantae</taxon>
        <taxon>Streptophyta</taxon>
        <taxon>Embryophyta</taxon>
        <taxon>Tracheophyta</taxon>
        <taxon>Spermatophyta</taxon>
        <taxon>Magnoliopsida</taxon>
        <taxon>Magnoliidae</taxon>
        <taxon>Laurales</taxon>
        <taxon>Lauraceae</taxon>
        <taxon>Persea</taxon>
    </lineage>
</organism>
<dbReference type="EMBL" id="CM056820">
    <property type="protein sequence ID" value="KAJ8615196.1"/>
    <property type="molecule type" value="Genomic_DNA"/>
</dbReference>
<evidence type="ECO:0000313" key="1">
    <source>
        <dbReference type="EMBL" id="KAJ8615196.1"/>
    </source>
</evidence>
<sequence>MPGSATISIPEPLLFLPQIDRPLPAQILPDHFLHRFCPATFLHKFCWPLHFQTILFQRPLPPATASGHSCRLISPQRPISPFTATAPSFFLSPALSPFRSFPCTSSHLHQSLYLPSL</sequence>
<comment type="caution">
    <text evidence="1">The sequence shown here is derived from an EMBL/GenBank/DDBJ whole genome shotgun (WGS) entry which is preliminary data.</text>
</comment>
<accession>A0ACC2K252</accession>